<dbReference type="EMBL" id="LN835297">
    <property type="protein sequence ID" value="CRH02988.1"/>
    <property type="molecule type" value="Genomic_DNA"/>
</dbReference>
<feature type="compositionally biased region" description="Basic residues" evidence="1">
    <location>
        <begin position="1"/>
        <end position="19"/>
    </location>
</feature>
<organism evidence="2 3">
    <name type="scientific">Plasmodium relictum</name>
    <dbReference type="NCBI Taxonomy" id="85471"/>
    <lineage>
        <taxon>Eukaryota</taxon>
        <taxon>Sar</taxon>
        <taxon>Alveolata</taxon>
        <taxon>Apicomplexa</taxon>
        <taxon>Aconoidasida</taxon>
        <taxon>Haemosporida</taxon>
        <taxon>Plasmodiidae</taxon>
        <taxon>Plasmodium</taxon>
        <taxon>Plasmodium (Haemamoeba)</taxon>
    </lineage>
</organism>
<evidence type="ECO:0000313" key="3">
    <source>
        <dbReference type="Proteomes" id="UP000220158"/>
    </source>
</evidence>
<dbReference type="Proteomes" id="UP000220158">
    <property type="component" value="Chromosome 2"/>
</dbReference>
<dbReference type="OMA" id="HEAERNW"/>
<evidence type="ECO:0000313" key="2">
    <source>
        <dbReference type="EMBL" id="CRH02988.1"/>
    </source>
</evidence>
<evidence type="ECO:0000256" key="1">
    <source>
        <dbReference type="SAM" id="MobiDB-lite"/>
    </source>
</evidence>
<dbReference type="KEGG" id="prel:PRELSG_0201400"/>
<proteinExistence type="predicted"/>
<keyword evidence="3" id="KW-1185">Reference proteome</keyword>
<protein>
    <recommendedName>
        <fullName evidence="4">RanBP2-type domain-containing protein</fullName>
    </recommendedName>
</protein>
<gene>
    <name evidence="2" type="ORF">PRELSG_0201400</name>
</gene>
<name>A0A1J1HC13_PLARL</name>
<accession>A0A1J1HC13</accession>
<reference evidence="2 3" key="1">
    <citation type="submission" date="2015-04" db="EMBL/GenBank/DDBJ databases">
        <authorList>
            <consortium name="Pathogen Informatics"/>
        </authorList>
    </citation>
    <scope>NUCLEOTIDE SEQUENCE [LARGE SCALE GENOMIC DNA]</scope>
    <source>
        <strain evidence="2 3">SGS1</strain>
    </source>
</reference>
<dbReference type="VEuPathDB" id="PlasmoDB:PRELSG_0201400"/>
<dbReference type="AlphaFoldDB" id="A0A1J1HC13"/>
<dbReference type="RefSeq" id="XP_028535475.1">
    <property type="nucleotide sequence ID" value="XM_028679791.1"/>
</dbReference>
<sequence>MKKKYDKSSKIYKSHKSKIKNYDEKKKRKYKCTKYDDGASNKLYKETKSNKKISNNYNTNLLVNNKNKSNKNSQVSYNSYDYFNNNVSEYDLSSNYIVEEKLKYEKEVFERAYGLSLDDICYDNSLFKKENGNINNNKKKNEESKKYYECFSCKTKNYYSNVQCYKCKKLRKL</sequence>
<evidence type="ECO:0008006" key="4">
    <source>
        <dbReference type="Google" id="ProtNLM"/>
    </source>
</evidence>
<dbReference type="OrthoDB" id="387563at2759"/>
<dbReference type="GeneID" id="39734432"/>
<feature type="region of interest" description="Disordered" evidence="1">
    <location>
        <begin position="1"/>
        <end position="26"/>
    </location>
</feature>